<feature type="domain" description="Uroporphyrinogen decarboxylase (URO-D)" evidence="1">
    <location>
        <begin position="4"/>
        <end position="328"/>
    </location>
</feature>
<name>A0ABR7EH50_9FIRM</name>
<sequence length="333" mass="37150">MCNAKERVFQKLMGKETDRIPNLNIVMLFAAREAGVSFREYCRNHEALARGNILCAQRYGIDVVTTMSDPMREAHDLGTEVEFPEDDVPYAKVSLLADKSRLEKLRLVEPSNGRRMTETVRAIEFYKREVGNDYPVVGWVEGCFAEAADLRGVNEFLIDLYDDPEFIHALLEFCLEQAILYARAQVEAGADIIGVGDAIASVAGPNAYQDLAGEYERRLLTAIRGMGAKTKLHICGNTRPLLEWIPFDVVDIFDVDWMVPLEEVRKYSGTSVLSGNYDPVAVLLQGTPESVKQAAEECTQKGGSHYISSAGCEVPKFTPPENLLAVKEYLETR</sequence>
<dbReference type="InterPro" id="IPR052024">
    <property type="entry name" value="Methanogen_methyltrans"/>
</dbReference>
<dbReference type="InterPro" id="IPR038071">
    <property type="entry name" value="UROD/MetE-like_sf"/>
</dbReference>
<dbReference type="EMBL" id="JACOON010000006">
    <property type="protein sequence ID" value="MBC5649097.1"/>
    <property type="molecule type" value="Genomic_DNA"/>
</dbReference>
<organism evidence="2 3">
    <name type="scientific">Christensenella tenuis</name>
    <dbReference type="NCBI Taxonomy" id="2763033"/>
    <lineage>
        <taxon>Bacteria</taxon>
        <taxon>Bacillati</taxon>
        <taxon>Bacillota</taxon>
        <taxon>Clostridia</taxon>
        <taxon>Christensenellales</taxon>
        <taxon>Christensenellaceae</taxon>
        <taxon>Christensenella</taxon>
    </lineage>
</organism>
<gene>
    <name evidence="2" type="ORF">H8S18_12175</name>
</gene>
<comment type="caution">
    <text evidence="2">The sequence shown here is derived from an EMBL/GenBank/DDBJ whole genome shotgun (WGS) entry which is preliminary data.</text>
</comment>
<evidence type="ECO:0000259" key="1">
    <source>
        <dbReference type="Pfam" id="PF01208"/>
    </source>
</evidence>
<protein>
    <submittedName>
        <fullName evidence="2">Uroporphyrinogen decarboxylase family protein</fullName>
    </submittedName>
</protein>
<dbReference type="SUPFAM" id="SSF51726">
    <property type="entry name" value="UROD/MetE-like"/>
    <property type="match status" value="1"/>
</dbReference>
<reference evidence="2 3" key="1">
    <citation type="submission" date="2020-08" db="EMBL/GenBank/DDBJ databases">
        <title>Genome public.</title>
        <authorList>
            <person name="Liu C."/>
            <person name="Sun Q."/>
        </authorList>
    </citation>
    <scope>NUCLEOTIDE SEQUENCE [LARGE SCALE GENOMIC DNA]</scope>
    <source>
        <strain evidence="2 3">NSJ-35</strain>
    </source>
</reference>
<dbReference type="PANTHER" id="PTHR47099:SF1">
    <property type="entry name" value="METHYLCOBAMIDE:COM METHYLTRANSFERASE MTBA"/>
    <property type="match status" value="1"/>
</dbReference>
<evidence type="ECO:0000313" key="2">
    <source>
        <dbReference type="EMBL" id="MBC5649097.1"/>
    </source>
</evidence>
<accession>A0ABR7EH50</accession>
<keyword evidence="3" id="KW-1185">Reference proteome</keyword>
<dbReference type="Proteomes" id="UP000606889">
    <property type="component" value="Unassembled WGS sequence"/>
</dbReference>
<dbReference type="PANTHER" id="PTHR47099">
    <property type="entry name" value="METHYLCOBAMIDE:COM METHYLTRANSFERASE MTBA"/>
    <property type="match status" value="1"/>
</dbReference>
<evidence type="ECO:0000313" key="3">
    <source>
        <dbReference type="Proteomes" id="UP000606889"/>
    </source>
</evidence>
<dbReference type="Gene3D" id="3.20.20.210">
    <property type="match status" value="1"/>
</dbReference>
<dbReference type="CDD" id="cd03465">
    <property type="entry name" value="URO-D_like"/>
    <property type="match status" value="1"/>
</dbReference>
<dbReference type="RefSeq" id="WP_186858537.1">
    <property type="nucleotide sequence ID" value="NZ_JACOON010000006.1"/>
</dbReference>
<dbReference type="Pfam" id="PF01208">
    <property type="entry name" value="URO-D"/>
    <property type="match status" value="1"/>
</dbReference>
<dbReference type="InterPro" id="IPR000257">
    <property type="entry name" value="Uroporphyrinogen_deCOase"/>
</dbReference>
<proteinExistence type="predicted"/>